<comment type="caution">
    <text evidence="2">The sequence shown here is derived from an EMBL/GenBank/DDBJ whole genome shotgun (WGS) entry which is preliminary data.</text>
</comment>
<evidence type="ECO:0000313" key="3">
    <source>
        <dbReference type="Proteomes" id="UP000315226"/>
    </source>
</evidence>
<sequence>MRFWSISSQSLYPSCSPTPARSSSAEVKILGSAMFLVPSRTTYRSVSKRLLSMWGMGAAVNGRP</sequence>
<organism evidence="2 3">
    <name type="scientific">Streptomyces gardneri</name>
    <dbReference type="NCBI Taxonomy" id="66892"/>
    <lineage>
        <taxon>Bacteria</taxon>
        <taxon>Bacillati</taxon>
        <taxon>Actinomycetota</taxon>
        <taxon>Actinomycetes</taxon>
        <taxon>Kitasatosporales</taxon>
        <taxon>Streptomycetaceae</taxon>
        <taxon>Streptomyces</taxon>
    </lineage>
</organism>
<gene>
    <name evidence="2" type="ORF">SGA01_34970</name>
</gene>
<accession>A0A4Y3RJN9</accession>
<dbReference type="Proteomes" id="UP000315226">
    <property type="component" value="Unassembled WGS sequence"/>
</dbReference>
<name>A0A4Y3RJN9_9ACTN</name>
<dbReference type="EMBL" id="BJMN01000021">
    <property type="protein sequence ID" value="GEB57892.1"/>
    <property type="molecule type" value="Genomic_DNA"/>
</dbReference>
<reference evidence="2 3" key="1">
    <citation type="submission" date="2019-06" db="EMBL/GenBank/DDBJ databases">
        <title>Whole genome shotgun sequence of Streptomyces gardneri NBRC 12865.</title>
        <authorList>
            <person name="Hosoyama A."/>
            <person name="Uohara A."/>
            <person name="Ohji S."/>
            <person name="Ichikawa N."/>
        </authorList>
    </citation>
    <scope>NUCLEOTIDE SEQUENCE [LARGE SCALE GENOMIC DNA]</scope>
    <source>
        <strain evidence="2 3">NBRC 12865</strain>
    </source>
</reference>
<proteinExistence type="predicted"/>
<feature type="region of interest" description="Disordered" evidence="1">
    <location>
        <begin position="1"/>
        <end position="20"/>
    </location>
</feature>
<evidence type="ECO:0000313" key="2">
    <source>
        <dbReference type="EMBL" id="GEB57892.1"/>
    </source>
</evidence>
<keyword evidence="3" id="KW-1185">Reference proteome</keyword>
<protein>
    <submittedName>
        <fullName evidence="2">Uncharacterized protein</fullName>
    </submittedName>
</protein>
<dbReference type="AlphaFoldDB" id="A0A4Y3RJN9"/>
<evidence type="ECO:0000256" key="1">
    <source>
        <dbReference type="SAM" id="MobiDB-lite"/>
    </source>
</evidence>